<name>A0A3P8CK59_9TREM</name>
<dbReference type="AlphaFoldDB" id="A0A3P8CK59"/>
<dbReference type="Proteomes" id="UP000272942">
    <property type="component" value="Unassembled WGS sequence"/>
</dbReference>
<proteinExistence type="predicted"/>
<evidence type="ECO:0000313" key="2">
    <source>
        <dbReference type="Proteomes" id="UP000272942"/>
    </source>
</evidence>
<dbReference type="OrthoDB" id="10054666at2759"/>
<organism evidence="1 2">
    <name type="scientific">Echinostoma caproni</name>
    <dbReference type="NCBI Taxonomy" id="27848"/>
    <lineage>
        <taxon>Eukaryota</taxon>
        <taxon>Metazoa</taxon>
        <taxon>Spiralia</taxon>
        <taxon>Lophotrochozoa</taxon>
        <taxon>Platyhelminthes</taxon>
        <taxon>Trematoda</taxon>
        <taxon>Digenea</taxon>
        <taxon>Plagiorchiida</taxon>
        <taxon>Echinostomata</taxon>
        <taxon>Echinostomatoidea</taxon>
        <taxon>Echinostomatidae</taxon>
        <taxon>Echinostoma</taxon>
    </lineage>
</organism>
<keyword evidence="2" id="KW-1185">Reference proteome</keyword>
<dbReference type="EMBL" id="UZAN01000307">
    <property type="protein sequence ID" value="VDP18925.1"/>
    <property type="molecule type" value="Genomic_DNA"/>
</dbReference>
<sequence>MLEKELGELQSIPGDDILRPIYHGSSFGRQEVNEEFAFAQLDKAVEKIEAIVRQKEALVDKIKLAAEKAYKARGDQPPIGCYYRAKAITLFPVVLASNETQNCSEKLYVPLRENPLFENKYVSLNYSVAHVPTNVYDLCAMWGIQLDEMKLDFFDCRSQPW</sequence>
<reference evidence="1 2" key="1">
    <citation type="submission" date="2018-11" db="EMBL/GenBank/DDBJ databases">
        <authorList>
            <consortium name="Pathogen Informatics"/>
        </authorList>
    </citation>
    <scope>NUCLEOTIDE SEQUENCE [LARGE SCALE GENOMIC DNA]</scope>
    <source>
        <strain evidence="1 2">Egypt</strain>
    </source>
</reference>
<evidence type="ECO:0000313" key="1">
    <source>
        <dbReference type="EMBL" id="VDP18925.1"/>
    </source>
</evidence>
<accession>A0A3P8CK59</accession>
<gene>
    <name evidence="1" type="ORF">ECPE_LOCUS114</name>
</gene>
<protein>
    <submittedName>
        <fullName evidence="1">Uncharacterized protein</fullName>
    </submittedName>
</protein>